<keyword evidence="4" id="KW-0804">Transcription</keyword>
<dbReference type="Gene3D" id="1.10.1740.10">
    <property type="match status" value="1"/>
</dbReference>
<evidence type="ECO:0000313" key="7">
    <source>
        <dbReference type="EMBL" id="MFF3671076.1"/>
    </source>
</evidence>
<comment type="caution">
    <text evidence="7">The sequence shown here is derived from an EMBL/GenBank/DDBJ whole genome shotgun (WGS) entry which is preliminary data.</text>
</comment>
<dbReference type="InterPro" id="IPR036388">
    <property type="entry name" value="WH-like_DNA-bd_sf"/>
</dbReference>
<dbReference type="InterPro" id="IPR013249">
    <property type="entry name" value="RNA_pol_sigma70_r4_t2"/>
</dbReference>
<dbReference type="Pfam" id="PF08281">
    <property type="entry name" value="Sigma70_r4_2"/>
    <property type="match status" value="1"/>
</dbReference>
<dbReference type="EMBL" id="JBIASD010000039">
    <property type="protein sequence ID" value="MFF3671076.1"/>
    <property type="molecule type" value="Genomic_DNA"/>
</dbReference>
<dbReference type="InterPro" id="IPR007627">
    <property type="entry name" value="RNA_pol_sigma70_r2"/>
</dbReference>
<keyword evidence="8" id="KW-1185">Reference proteome</keyword>
<dbReference type="InterPro" id="IPR039425">
    <property type="entry name" value="RNA_pol_sigma-70-like"/>
</dbReference>
<evidence type="ECO:0000259" key="5">
    <source>
        <dbReference type="Pfam" id="PF04542"/>
    </source>
</evidence>
<dbReference type="SUPFAM" id="SSF88659">
    <property type="entry name" value="Sigma3 and sigma4 domains of RNA polymerase sigma factors"/>
    <property type="match status" value="1"/>
</dbReference>
<dbReference type="Proteomes" id="UP001602013">
    <property type="component" value="Unassembled WGS sequence"/>
</dbReference>
<accession>A0ABW6T1G2</accession>
<dbReference type="InterPro" id="IPR013325">
    <property type="entry name" value="RNA_pol_sigma_r2"/>
</dbReference>
<dbReference type="CDD" id="cd06171">
    <property type="entry name" value="Sigma70_r4"/>
    <property type="match status" value="1"/>
</dbReference>
<dbReference type="PANTHER" id="PTHR43133">
    <property type="entry name" value="RNA POLYMERASE ECF-TYPE SIGMA FACTO"/>
    <property type="match status" value="1"/>
</dbReference>
<comment type="similarity">
    <text evidence="1">Belongs to the sigma-70 factor family. ECF subfamily.</text>
</comment>
<dbReference type="Pfam" id="PF04542">
    <property type="entry name" value="Sigma70_r2"/>
    <property type="match status" value="1"/>
</dbReference>
<evidence type="ECO:0000256" key="1">
    <source>
        <dbReference type="ARBA" id="ARBA00010641"/>
    </source>
</evidence>
<sequence length="206" mass="23227">MRDVSRTAAPPRLGAVETADDAMVIERSRHEPERFATLFTRHAPALKRFVIRRLGQDLAEDIVAETFARAFQHRETYDLSRDDARPWLYGIATNLIGRHRRQEIGLYRALSRTGVDPVIEPFTDQIDRRVAANGARRRLATALAGLPRGHRDTLLLVTWAELTYEQAAQALGVPVGTVRSRVNRARSKLRRALGDIDPTALNEGMR</sequence>
<dbReference type="PANTHER" id="PTHR43133:SF25">
    <property type="entry name" value="RNA POLYMERASE SIGMA FACTOR RFAY-RELATED"/>
    <property type="match status" value="1"/>
</dbReference>
<name>A0ABW6T1G2_9ACTN</name>
<evidence type="ECO:0000256" key="3">
    <source>
        <dbReference type="ARBA" id="ARBA00023082"/>
    </source>
</evidence>
<evidence type="ECO:0000313" key="8">
    <source>
        <dbReference type="Proteomes" id="UP001602013"/>
    </source>
</evidence>
<evidence type="ECO:0000259" key="6">
    <source>
        <dbReference type="Pfam" id="PF08281"/>
    </source>
</evidence>
<protein>
    <submittedName>
        <fullName evidence="7">RNA polymerase sigma factor</fullName>
    </submittedName>
</protein>
<organism evidence="7 8">
    <name type="scientific">Microtetraspora malaysiensis</name>
    <dbReference type="NCBI Taxonomy" id="161358"/>
    <lineage>
        <taxon>Bacteria</taxon>
        <taxon>Bacillati</taxon>
        <taxon>Actinomycetota</taxon>
        <taxon>Actinomycetes</taxon>
        <taxon>Streptosporangiales</taxon>
        <taxon>Streptosporangiaceae</taxon>
        <taxon>Microtetraspora</taxon>
    </lineage>
</organism>
<dbReference type="NCBIfam" id="TIGR02937">
    <property type="entry name" value="sigma70-ECF"/>
    <property type="match status" value="1"/>
</dbReference>
<dbReference type="SUPFAM" id="SSF88946">
    <property type="entry name" value="Sigma2 domain of RNA polymerase sigma factors"/>
    <property type="match status" value="1"/>
</dbReference>
<dbReference type="RefSeq" id="WP_387417273.1">
    <property type="nucleotide sequence ID" value="NZ_JBIASD010000039.1"/>
</dbReference>
<reference evidence="7 8" key="1">
    <citation type="submission" date="2024-10" db="EMBL/GenBank/DDBJ databases">
        <title>The Natural Products Discovery Center: Release of the First 8490 Sequenced Strains for Exploring Actinobacteria Biosynthetic Diversity.</title>
        <authorList>
            <person name="Kalkreuter E."/>
            <person name="Kautsar S.A."/>
            <person name="Yang D."/>
            <person name="Bader C.D."/>
            <person name="Teijaro C.N."/>
            <person name="Fluegel L."/>
            <person name="Davis C.M."/>
            <person name="Simpson J.R."/>
            <person name="Lauterbach L."/>
            <person name="Steele A.D."/>
            <person name="Gui C."/>
            <person name="Meng S."/>
            <person name="Li G."/>
            <person name="Viehrig K."/>
            <person name="Ye F."/>
            <person name="Su P."/>
            <person name="Kiefer A.F."/>
            <person name="Nichols A."/>
            <person name="Cepeda A.J."/>
            <person name="Yan W."/>
            <person name="Fan B."/>
            <person name="Jiang Y."/>
            <person name="Adhikari A."/>
            <person name="Zheng C.-J."/>
            <person name="Schuster L."/>
            <person name="Cowan T.M."/>
            <person name="Smanski M.J."/>
            <person name="Chevrette M.G."/>
            <person name="De Carvalho L.P.S."/>
            <person name="Shen B."/>
        </authorList>
    </citation>
    <scope>NUCLEOTIDE SEQUENCE [LARGE SCALE GENOMIC DNA]</scope>
    <source>
        <strain evidence="7 8">NPDC002173</strain>
    </source>
</reference>
<feature type="domain" description="RNA polymerase sigma factor 70 region 4 type 2" evidence="6">
    <location>
        <begin position="137"/>
        <end position="189"/>
    </location>
</feature>
<dbReference type="Gene3D" id="1.10.10.10">
    <property type="entry name" value="Winged helix-like DNA-binding domain superfamily/Winged helix DNA-binding domain"/>
    <property type="match status" value="1"/>
</dbReference>
<dbReference type="InterPro" id="IPR014284">
    <property type="entry name" value="RNA_pol_sigma-70_dom"/>
</dbReference>
<proteinExistence type="inferred from homology"/>
<keyword evidence="3" id="KW-0731">Sigma factor</keyword>
<keyword evidence="2" id="KW-0805">Transcription regulation</keyword>
<gene>
    <name evidence="7" type="ORF">ACFYXI_36365</name>
</gene>
<dbReference type="InterPro" id="IPR013324">
    <property type="entry name" value="RNA_pol_sigma_r3/r4-like"/>
</dbReference>
<evidence type="ECO:0000256" key="4">
    <source>
        <dbReference type="ARBA" id="ARBA00023163"/>
    </source>
</evidence>
<evidence type="ECO:0000256" key="2">
    <source>
        <dbReference type="ARBA" id="ARBA00023015"/>
    </source>
</evidence>
<feature type="domain" description="RNA polymerase sigma-70 region 2" evidence="5">
    <location>
        <begin position="38"/>
        <end position="102"/>
    </location>
</feature>